<feature type="domain" description="Aminotransferase class I/classII large" evidence="7">
    <location>
        <begin position="48"/>
        <end position="399"/>
    </location>
</feature>
<dbReference type="PANTHER" id="PTHR42790">
    <property type="entry name" value="AMINOTRANSFERASE"/>
    <property type="match status" value="1"/>
</dbReference>
<dbReference type="HOGENOM" id="CLU_017584_0_6_9"/>
<dbReference type="Proteomes" id="UP000004910">
    <property type="component" value="Unassembled WGS sequence"/>
</dbReference>
<dbReference type="InterPro" id="IPR050859">
    <property type="entry name" value="Class-I_PLP-dep_aminotransf"/>
</dbReference>
<organism evidence="8 9">
    <name type="scientific">Thomasclavelia spiroformis DSM 1552</name>
    <dbReference type="NCBI Taxonomy" id="428126"/>
    <lineage>
        <taxon>Bacteria</taxon>
        <taxon>Bacillati</taxon>
        <taxon>Bacillota</taxon>
        <taxon>Erysipelotrichia</taxon>
        <taxon>Erysipelotrichales</taxon>
        <taxon>Coprobacillaceae</taxon>
        <taxon>Thomasclavelia</taxon>
    </lineage>
</organism>
<keyword evidence="9" id="KW-1185">Reference proteome</keyword>
<dbReference type="Gene3D" id="3.90.1150.10">
    <property type="entry name" value="Aspartate Aminotransferase, domain 1"/>
    <property type="match status" value="1"/>
</dbReference>
<accession>B1BZU0</accession>
<dbReference type="EC" id="2.6.1.-" evidence="8"/>
<dbReference type="FunFam" id="3.40.640.10:FF:000053">
    <property type="entry name" value="Aminotransferase, class I"/>
    <property type="match status" value="1"/>
</dbReference>
<dbReference type="InterPro" id="IPR015424">
    <property type="entry name" value="PyrdxlP-dep_Trfase"/>
</dbReference>
<reference evidence="8" key="1">
    <citation type="submission" date="2008-02" db="EMBL/GenBank/DDBJ databases">
        <authorList>
            <person name="Fulton L."/>
            <person name="Clifton S."/>
            <person name="Fulton B."/>
            <person name="Xu J."/>
            <person name="Minx P."/>
            <person name="Pepin K.H."/>
            <person name="Johnson M."/>
            <person name="Thiruvilangam P."/>
            <person name="Bhonagiri V."/>
            <person name="Nash W.E."/>
            <person name="Mardis E.R."/>
            <person name="Wilson R.K."/>
        </authorList>
    </citation>
    <scope>NUCLEOTIDE SEQUENCE [LARGE SCALE GENOMIC DNA]</scope>
    <source>
        <strain evidence="8">DSM 1552</strain>
    </source>
</reference>
<evidence type="ECO:0000256" key="6">
    <source>
        <dbReference type="ARBA" id="ARBA00022898"/>
    </source>
</evidence>
<dbReference type="EMBL" id="ABIK02000004">
    <property type="protein sequence ID" value="EDS75937.1"/>
    <property type="molecule type" value="Genomic_DNA"/>
</dbReference>
<dbReference type="CDD" id="cd00609">
    <property type="entry name" value="AAT_like"/>
    <property type="match status" value="1"/>
</dbReference>
<sequence>MLCINKCLVYNKIYKGGKIMEFEFSKRISGVKASAIREILKMMNDPQIISFGGGNPASETFPIEKLKEISNDIFNNNPNSILEYGISEGDIDFKQEAIKFLSRHENIIKEYDQVMVTSGSQQIMDFMAKCLCNEGDLVVCENPSFLGALNAFKSNGAKLVGVEMEDDGINLTKLEEVLNQPKKPKFIYLIPNFQNPTGITTSLAKRKAIYELAKKYQVLILEDNPYGDLRFKNEAVPSIKSLDDEGLVVYAASFSKIIAPGMRVAIMIGHRDFMVKCTVAKQTSDVHTNAWAQKVMARFLHETDMDEHLKKLQLVYKNKCELMLREMEKHFSKDCTWTIPDGGMFIWVTLPMRIDMPSFVKKAIEHKVAVVPGNAFLDDDSKACQSFRMNFSMPTDQQIIKGVAILGKLMSK</sequence>
<dbReference type="AlphaFoldDB" id="B1BZU0"/>
<evidence type="ECO:0000256" key="3">
    <source>
        <dbReference type="ARBA" id="ARBA00011738"/>
    </source>
</evidence>
<keyword evidence="4 8" id="KW-0032">Aminotransferase</keyword>
<comment type="subunit">
    <text evidence="3">Homodimer.</text>
</comment>
<dbReference type="STRING" id="428126.CLOSPI_00467"/>
<dbReference type="InterPro" id="IPR015421">
    <property type="entry name" value="PyrdxlP-dep_Trfase_major"/>
</dbReference>
<keyword evidence="6" id="KW-0663">Pyridoxal phosphate</keyword>
<dbReference type="InterPro" id="IPR004839">
    <property type="entry name" value="Aminotransferase_I/II_large"/>
</dbReference>
<comment type="similarity">
    <text evidence="2">Belongs to the class-I pyridoxal-phosphate-dependent aminotransferase family.</text>
</comment>
<proteinExistence type="inferred from homology"/>
<dbReference type="GO" id="GO:1901605">
    <property type="term" value="P:alpha-amino acid metabolic process"/>
    <property type="evidence" value="ECO:0007669"/>
    <property type="project" value="TreeGrafter"/>
</dbReference>
<evidence type="ECO:0000256" key="2">
    <source>
        <dbReference type="ARBA" id="ARBA00007441"/>
    </source>
</evidence>
<dbReference type="SUPFAM" id="SSF53383">
    <property type="entry name" value="PLP-dependent transferases"/>
    <property type="match status" value="1"/>
</dbReference>
<evidence type="ECO:0000313" key="8">
    <source>
        <dbReference type="EMBL" id="EDS75937.1"/>
    </source>
</evidence>
<comment type="caution">
    <text evidence="8">The sequence shown here is derived from an EMBL/GenBank/DDBJ whole genome shotgun (WGS) entry which is preliminary data.</text>
</comment>
<dbReference type="Gene3D" id="3.40.640.10">
    <property type="entry name" value="Type I PLP-dependent aspartate aminotransferase-like (Major domain)"/>
    <property type="match status" value="1"/>
</dbReference>
<dbReference type="InterPro" id="IPR015422">
    <property type="entry name" value="PyrdxlP-dep_Trfase_small"/>
</dbReference>
<evidence type="ECO:0000259" key="7">
    <source>
        <dbReference type="Pfam" id="PF00155"/>
    </source>
</evidence>
<dbReference type="Pfam" id="PF00155">
    <property type="entry name" value="Aminotran_1_2"/>
    <property type="match status" value="1"/>
</dbReference>
<dbReference type="GO" id="GO:0008483">
    <property type="term" value="F:transaminase activity"/>
    <property type="evidence" value="ECO:0007669"/>
    <property type="project" value="UniProtKB-KW"/>
</dbReference>
<evidence type="ECO:0000256" key="5">
    <source>
        <dbReference type="ARBA" id="ARBA00022679"/>
    </source>
</evidence>
<name>B1BZU0_9FIRM</name>
<evidence type="ECO:0000256" key="4">
    <source>
        <dbReference type="ARBA" id="ARBA00022576"/>
    </source>
</evidence>
<comment type="cofactor">
    <cofactor evidence="1">
        <name>pyridoxal 5'-phosphate</name>
        <dbReference type="ChEBI" id="CHEBI:597326"/>
    </cofactor>
</comment>
<dbReference type="eggNOG" id="COG1167">
    <property type="taxonomic scope" value="Bacteria"/>
</dbReference>
<evidence type="ECO:0000313" key="9">
    <source>
        <dbReference type="Proteomes" id="UP000004910"/>
    </source>
</evidence>
<protein>
    <submittedName>
        <fullName evidence="8">Aminotransferase, class I/II</fullName>
        <ecNumber evidence="8">2.6.1.-</ecNumber>
    </submittedName>
</protein>
<keyword evidence="5 8" id="KW-0808">Transferase</keyword>
<gene>
    <name evidence="8" type="ORF">CLOSPI_00467</name>
</gene>
<reference evidence="8" key="2">
    <citation type="submission" date="2014-06" db="EMBL/GenBank/DDBJ databases">
        <title>Draft genome sequence of Clostridium spiroforme (DSM 1552).</title>
        <authorList>
            <person name="Sudarsanam P."/>
            <person name="Ley R."/>
            <person name="Guruge J."/>
            <person name="Turnbaugh P.J."/>
            <person name="Mahowald M."/>
            <person name="Liep D."/>
            <person name="Gordon J."/>
        </authorList>
    </citation>
    <scope>NUCLEOTIDE SEQUENCE</scope>
    <source>
        <strain evidence="8">DSM 1552</strain>
    </source>
</reference>
<evidence type="ECO:0000256" key="1">
    <source>
        <dbReference type="ARBA" id="ARBA00001933"/>
    </source>
</evidence>
<dbReference type="GO" id="GO:0030170">
    <property type="term" value="F:pyridoxal phosphate binding"/>
    <property type="evidence" value="ECO:0007669"/>
    <property type="project" value="InterPro"/>
</dbReference>
<dbReference type="PANTHER" id="PTHR42790:SF19">
    <property type="entry name" value="KYNURENINE_ALPHA-AMINOADIPATE AMINOTRANSFERASE, MITOCHONDRIAL"/>
    <property type="match status" value="1"/>
</dbReference>